<dbReference type="PROSITE" id="PS00307">
    <property type="entry name" value="LECTIN_LEGUME_BETA"/>
    <property type="match status" value="1"/>
</dbReference>
<sequence>MDLLDKDKIGSLPPSQKELYGGGMATDLGSPSRSARVVQAHRRSCSGENLQCWTAASNMFFVWRLGFHLLAGLVRNADLFVDGMASTEDGRLRLTDSTTRATGHAFHQKPVHFRNTSSSFSTEFVFAIIPERSHSFGQGMAFVVSPTIDLRYGASGPYLGLFNKTNDNKTENHILAVEFDTNPSAEAVDTITSHNDVGININSIVSVKSEIASYYDDTAKMNITILLASKQRIHVWIDYDAEQRLLNVTLAPLKTAKPSSPLLSLPVDLSKIFKEQMYFGSGSTGIIKSHQYILGWALAIGGKAQSLDISKVLDLPQPSSSSPALTKGTSKTSKFVDLLLMASSSTSFPLTIAPPQGVRFNRRKPRLTVWAKQTAFQLGKTKGDDDSEGKPKGKNPFQFDFGKLPDIKSLIPVVSNPSTGLVFGNNRKKDPGTIFVAGATGQAGIRIAQTLLQRGFSVRAGVPDIGAAQDLARVAATYKILSNDEVKRLNAVQSPFQDAESIAKAIGNATKVVVTVGATENGPDAQVSTSDALLVVQAAELAGVSHVAIVYDGSISGSTYNVLDGITSFFGNLFAKSQPLTISDLIEKVAQTDVAYTLIKTSLTEDYSPEKSYNVVVSAEGSNSGSGSSSSEAYKVPKLKIASLVADIFANTAVAENKVVEVSTDPSAPSRPVDELFSVIPEDGRRKVYADAIARARAEEEAKVAAEKAREAAEAAKEFEKQMQKLSEKEAEAASLAEDAQQKAEAVGITVDGLFNKAKDIGSGLSWNKLGSQFATAVQNASETPKVQVATVRGQAKARNLPPKKAVVKQRPSSPFASKPKEERPKKPEKEVRKVFGGLFKQETIYVDDD</sequence>
<dbReference type="InterPro" id="IPR001220">
    <property type="entry name" value="Legume_lectin_dom"/>
</dbReference>
<feature type="region of interest" description="Disordered" evidence="5">
    <location>
        <begin position="378"/>
        <end position="398"/>
    </location>
</feature>
<evidence type="ECO:0000256" key="4">
    <source>
        <dbReference type="SAM" id="Coils"/>
    </source>
</evidence>
<accession>A0A8S2AKV0</accession>
<feature type="compositionally biased region" description="Basic and acidic residues" evidence="5">
    <location>
        <begin position="819"/>
        <end position="833"/>
    </location>
</feature>
<feature type="region of interest" description="Disordered" evidence="5">
    <location>
        <begin position="792"/>
        <end position="833"/>
    </location>
</feature>
<evidence type="ECO:0000313" key="8">
    <source>
        <dbReference type="EMBL" id="CAE6075326.1"/>
    </source>
</evidence>
<evidence type="ECO:0000259" key="7">
    <source>
        <dbReference type="Pfam" id="PF13460"/>
    </source>
</evidence>
<feature type="coiled-coil region" evidence="4">
    <location>
        <begin position="695"/>
        <end position="746"/>
    </location>
</feature>
<keyword evidence="9" id="KW-1185">Reference proteome</keyword>
<evidence type="ECO:0008006" key="10">
    <source>
        <dbReference type="Google" id="ProtNLM"/>
    </source>
</evidence>
<evidence type="ECO:0000256" key="3">
    <source>
        <dbReference type="ARBA" id="ARBA00048679"/>
    </source>
</evidence>
<name>A0A8S2AKV0_ARAAE</name>
<keyword evidence="1" id="KW-0430">Lectin</keyword>
<dbReference type="Gene3D" id="3.40.50.720">
    <property type="entry name" value="NAD(P)-binding Rossmann-like Domain"/>
    <property type="match status" value="1"/>
</dbReference>
<dbReference type="InterPro" id="IPR013320">
    <property type="entry name" value="ConA-like_dom_sf"/>
</dbReference>
<evidence type="ECO:0000259" key="6">
    <source>
        <dbReference type="Pfam" id="PF00139"/>
    </source>
</evidence>
<feature type="region of interest" description="Disordered" evidence="5">
    <location>
        <begin position="1"/>
        <end position="23"/>
    </location>
</feature>
<dbReference type="InterPro" id="IPR016040">
    <property type="entry name" value="NAD(P)-bd_dom"/>
</dbReference>
<evidence type="ECO:0000256" key="5">
    <source>
        <dbReference type="SAM" id="MobiDB-lite"/>
    </source>
</evidence>
<dbReference type="AlphaFoldDB" id="A0A8S2AKV0"/>
<feature type="domain" description="Legume lectin" evidence="6">
    <location>
        <begin position="76"/>
        <end position="311"/>
    </location>
</feature>
<organism evidence="8 9">
    <name type="scientific">Arabidopsis arenosa</name>
    <name type="common">Sand rock-cress</name>
    <name type="synonym">Cardaminopsis arenosa</name>
    <dbReference type="NCBI Taxonomy" id="38785"/>
    <lineage>
        <taxon>Eukaryota</taxon>
        <taxon>Viridiplantae</taxon>
        <taxon>Streptophyta</taxon>
        <taxon>Embryophyta</taxon>
        <taxon>Tracheophyta</taxon>
        <taxon>Spermatophyta</taxon>
        <taxon>Magnoliopsida</taxon>
        <taxon>eudicotyledons</taxon>
        <taxon>Gunneridae</taxon>
        <taxon>Pentapetalae</taxon>
        <taxon>rosids</taxon>
        <taxon>malvids</taxon>
        <taxon>Brassicales</taxon>
        <taxon>Brassicaceae</taxon>
        <taxon>Camelineae</taxon>
        <taxon>Arabidopsis</taxon>
    </lineage>
</organism>
<dbReference type="Pfam" id="PF13460">
    <property type="entry name" value="NAD_binding_10"/>
    <property type="match status" value="1"/>
</dbReference>
<proteinExistence type="predicted"/>
<feature type="domain" description="NAD(P)-binding" evidence="7">
    <location>
        <begin position="438"/>
        <end position="649"/>
    </location>
</feature>
<keyword evidence="4" id="KW-0175">Coiled coil</keyword>
<comment type="catalytic activity">
    <reaction evidence="3">
        <text>L-seryl-[protein] + ATP = O-phospho-L-seryl-[protein] + ADP + H(+)</text>
        <dbReference type="Rhea" id="RHEA:17989"/>
        <dbReference type="Rhea" id="RHEA-COMP:9863"/>
        <dbReference type="Rhea" id="RHEA-COMP:11604"/>
        <dbReference type="ChEBI" id="CHEBI:15378"/>
        <dbReference type="ChEBI" id="CHEBI:29999"/>
        <dbReference type="ChEBI" id="CHEBI:30616"/>
        <dbReference type="ChEBI" id="CHEBI:83421"/>
        <dbReference type="ChEBI" id="CHEBI:456216"/>
        <dbReference type="EC" id="2.7.11.1"/>
    </reaction>
</comment>
<dbReference type="SUPFAM" id="SSF49899">
    <property type="entry name" value="Concanavalin A-like lectins/glucanases"/>
    <property type="match status" value="1"/>
</dbReference>
<reference evidence="8" key="1">
    <citation type="submission" date="2021-01" db="EMBL/GenBank/DDBJ databases">
        <authorList>
            <person name="Bezrukov I."/>
        </authorList>
    </citation>
    <scope>NUCLEOTIDE SEQUENCE</scope>
</reference>
<protein>
    <recommendedName>
        <fullName evidence="10">Legume lectin domain-containing protein</fullName>
    </recommendedName>
</protein>
<dbReference type="GO" id="GO:0004674">
    <property type="term" value="F:protein serine/threonine kinase activity"/>
    <property type="evidence" value="ECO:0007669"/>
    <property type="project" value="UniProtKB-EC"/>
</dbReference>
<dbReference type="Proteomes" id="UP000682877">
    <property type="component" value="Chromosome 5"/>
</dbReference>
<comment type="catalytic activity">
    <reaction evidence="2">
        <text>L-threonyl-[protein] + ATP = O-phospho-L-threonyl-[protein] + ADP + H(+)</text>
        <dbReference type="Rhea" id="RHEA:46608"/>
        <dbReference type="Rhea" id="RHEA-COMP:11060"/>
        <dbReference type="Rhea" id="RHEA-COMP:11605"/>
        <dbReference type="ChEBI" id="CHEBI:15378"/>
        <dbReference type="ChEBI" id="CHEBI:30013"/>
        <dbReference type="ChEBI" id="CHEBI:30616"/>
        <dbReference type="ChEBI" id="CHEBI:61977"/>
        <dbReference type="ChEBI" id="CHEBI:456216"/>
        <dbReference type="EC" id="2.7.11.1"/>
    </reaction>
</comment>
<dbReference type="InterPro" id="IPR036291">
    <property type="entry name" value="NAD(P)-bd_dom_sf"/>
</dbReference>
<dbReference type="Gene3D" id="2.60.120.200">
    <property type="match status" value="1"/>
</dbReference>
<dbReference type="PANTHER" id="PTHR47711">
    <property type="entry name" value="PROTEIN PLASTID TRANSCRIPTIONALLY ACTIVE 16, CHLOROPLASTIC"/>
    <property type="match status" value="1"/>
</dbReference>
<feature type="compositionally biased region" description="Basic and acidic residues" evidence="5">
    <location>
        <begin position="381"/>
        <end position="391"/>
    </location>
</feature>
<dbReference type="PANTHER" id="PTHR47711:SF2">
    <property type="entry name" value="PROTEIN PLASTID TRANSCRIPTIONALLY ACTIVE 16, CHLOROPLASTIC"/>
    <property type="match status" value="1"/>
</dbReference>
<gene>
    <name evidence="8" type="ORF">AARE701A_LOCUS12724</name>
</gene>
<dbReference type="GO" id="GO:0030246">
    <property type="term" value="F:carbohydrate binding"/>
    <property type="evidence" value="ECO:0007669"/>
    <property type="project" value="UniProtKB-KW"/>
</dbReference>
<evidence type="ECO:0000256" key="2">
    <source>
        <dbReference type="ARBA" id="ARBA00047899"/>
    </source>
</evidence>
<dbReference type="Pfam" id="PF00139">
    <property type="entry name" value="Lectin_legB"/>
    <property type="match status" value="1"/>
</dbReference>
<dbReference type="InterPro" id="IPR019825">
    <property type="entry name" value="Lectin_legB_Mn/Ca_BS"/>
</dbReference>
<evidence type="ECO:0000313" key="9">
    <source>
        <dbReference type="Proteomes" id="UP000682877"/>
    </source>
</evidence>
<evidence type="ECO:0000256" key="1">
    <source>
        <dbReference type="ARBA" id="ARBA00022734"/>
    </source>
</evidence>
<dbReference type="CDD" id="cd06899">
    <property type="entry name" value="lectin_legume_LecRK_Arcelin_ConA"/>
    <property type="match status" value="1"/>
</dbReference>
<dbReference type="SUPFAM" id="SSF51735">
    <property type="entry name" value="NAD(P)-binding Rossmann-fold domains"/>
    <property type="match status" value="1"/>
</dbReference>
<dbReference type="EMBL" id="LR999455">
    <property type="protein sequence ID" value="CAE6075326.1"/>
    <property type="molecule type" value="Genomic_DNA"/>
</dbReference>